<dbReference type="Pfam" id="PF13620">
    <property type="entry name" value="CarboxypepD_reg"/>
    <property type="match status" value="1"/>
</dbReference>
<evidence type="ECO:0000256" key="1">
    <source>
        <dbReference type="ARBA" id="ARBA00004651"/>
    </source>
</evidence>
<keyword evidence="10" id="KW-1185">Reference proteome</keyword>
<evidence type="ECO:0000313" key="9">
    <source>
        <dbReference type="EMBL" id="KWX02293.1"/>
    </source>
</evidence>
<dbReference type="Pfam" id="PF00528">
    <property type="entry name" value="BPD_transp_1"/>
    <property type="match status" value="1"/>
</dbReference>
<evidence type="ECO:0000256" key="5">
    <source>
        <dbReference type="ARBA" id="ARBA00022989"/>
    </source>
</evidence>
<keyword evidence="3" id="KW-1003">Cell membrane</keyword>
<dbReference type="AlphaFoldDB" id="A0A132MWS8"/>
<dbReference type="SUPFAM" id="SSF49478">
    <property type="entry name" value="Cna protein B-type domain"/>
    <property type="match status" value="1"/>
</dbReference>
<gene>
    <name evidence="9" type="ORF">LI90_3336</name>
</gene>
<dbReference type="PANTHER" id="PTHR43227:SF8">
    <property type="entry name" value="DIACETYLCHITOBIOSE UPTAKE SYSTEM PERMEASE PROTEIN DASB"/>
    <property type="match status" value="1"/>
</dbReference>
<reference evidence="10" key="1">
    <citation type="submission" date="2015-04" db="EMBL/GenBank/DDBJ databases">
        <title>Physiological reanalysis, assessment of diazotrophy, and genome sequences of multiple isolates of Streptomyces thermoautotrophicus.</title>
        <authorList>
            <person name="MacKellar D.C."/>
            <person name="Lieber L."/>
            <person name="Norman J."/>
            <person name="Bolger A."/>
            <person name="Tobin C."/>
            <person name="Murray J.W."/>
            <person name="Chang R."/>
            <person name="Ford T."/>
            <person name="Nguyen P.Q."/>
            <person name="Woodward J."/>
            <person name="Permingeat H."/>
            <person name="Joshi N.S."/>
            <person name="Silver P.A."/>
            <person name="Usadel B."/>
            <person name="Rutherford A.W."/>
            <person name="Friesen M."/>
            <person name="Prell J."/>
        </authorList>
    </citation>
    <scope>NUCLEOTIDE SEQUENCE [LARGE SCALE GENOMIC DNA]</scope>
    <source>
        <strain evidence="10">H1</strain>
    </source>
</reference>
<feature type="transmembrane region" description="Helical" evidence="7">
    <location>
        <begin position="381"/>
        <end position="408"/>
    </location>
</feature>
<accession>A0A132MWS8</accession>
<feature type="transmembrane region" description="Helical" evidence="7">
    <location>
        <begin position="435"/>
        <end position="456"/>
    </location>
</feature>
<dbReference type="InterPro" id="IPR035906">
    <property type="entry name" value="MetI-like_sf"/>
</dbReference>
<feature type="transmembrane region" description="Helical" evidence="7">
    <location>
        <begin position="135"/>
        <end position="156"/>
    </location>
</feature>
<dbReference type="GO" id="GO:0005886">
    <property type="term" value="C:plasma membrane"/>
    <property type="evidence" value="ECO:0007669"/>
    <property type="project" value="UniProtKB-SubCell"/>
</dbReference>
<dbReference type="InterPro" id="IPR000515">
    <property type="entry name" value="MetI-like"/>
</dbReference>
<evidence type="ECO:0000256" key="4">
    <source>
        <dbReference type="ARBA" id="ARBA00022692"/>
    </source>
</evidence>
<keyword evidence="4 7" id="KW-0812">Transmembrane</keyword>
<sequence>MPNMAANNDQAPSAGEASPADGAAAIAARAGRPGRGGLRPPGWLALAFLLPALLILGALVLYPILYSIGRSLFDASGTRFVGLGNYVDMFTDRATLTAIRNNAIWVAVAPTLVTGLGLIFAVLTERVRWATAFKLLIFMPMAISFLAAGIIFRLVYEQDPQRGVANAILVAVHDTFAESSKYPGARPRDTRLLVRQADGSYATGTALPTGSTVQFGLVGVAPTKLPEEARPAAAPPSAGNGQLAGTVWLDFALGGGGRPGQIDPREKGMPGVKVEAVRDGKVVDTAETGPNGEFRFSGLPDGGYTLRLAASNFAPPYNGLSWLGPMLITPAIISAYVWMWAGFAMVLIAAGLSAIPRDVLEAARVDGATEWQVFRRVTMPLLAPVLVVVFVTLVINVLKIFDLVYIIAPGSVQQDANVLALQMWLVSFGGGNNQGLGSAIAVFLFLLVVPAMLFNIRRFRRESR</sequence>
<keyword evidence="5 7" id="KW-1133">Transmembrane helix</keyword>
<evidence type="ECO:0000256" key="3">
    <source>
        <dbReference type="ARBA" id="ARBA00022475"/>
    </source>
</evidence>
<evidence type="ECO:0000256" key="6">
    <source>
        <dbReference type="ARBA" id="ARBA00023136"/>
    </source>
</evidence>
<keyword evidence="6 7" id="KW-0472">Membrane</keyword>
<protein>
    <submittedName>
        <fullName evidence="9">Binding-protein-dependent transport systems inner membrane component</fullName>
    </submittedName>
</protein>
<evidence type="ECO:0000256" key="2">
    <source>
        <dbReference type="ARBA" id="ARBA00022448"/>
    </source>
</evidence>
<dbReference type="InterPro" id="IPR050809">
    <property type="entry name" value="UgpAE/MalFG_permease"/>
</dbReference>
<dbReference type="SUPFAM" id="SSF161098">
    <property type="entry name" value="MetI-like"/>
    <property type="match status" value="1"/>
</dbReference>
<dbReference type="CDD" id="cd06261">
    <property type="entry name" value="TM_PBP2"/>
    <property type="match status" value="1"/>
</dbReference>
<dbReference type="Gene3D" id="1.10.3720.10">
    <property type="entry name" value="MetI-like"/>
    <property type="match status" value="2"/>
</dbReference>
<dbReference type="PANTHER" id="PTHR43227">
    <property type="entry name" value="BLL4140 PROTEIN"/>
    <property type="match status" value="1"/>
</dbReference>
<evidence type="ECO:0000313" key="10">
    <source>
        <dbReference type="Proteomes" id="UP000070188"/>
    </source>
</evidence>
<dbReference type="PROSITE" id="PS50928">
    <property type="entry name" value="ABC_TM1"/>
    <property type="match status" value="1"/>
</dbReference>
<dbReference type="EMBL" id="LAXD01000001">
    <property type="protein sequence ID" value="KWX02293.1"/>
    <property type="molecule type" value="Genomic_DNA"/>
</dbReference>
<dbReference type="PATRIC" id="fig|1469144.10.peg.3588"/>
<comment type="similarity">
    <text evidence="7">Belongs to the binding-protein-dependent transport system permease family.</text>
</comment>
<feature type="transmembrane region" description="Helical" evidence="7">
    <location>
        <begin position="42"/>
        <end position="65"/>
    </location>
</feature>
<proteinExistence type="inferred from homology"/>
<evidence type="ECO:0000259" key="8">
    <source>
        <dbReference type="PROSITE" id="PS50928"/>
    </source>
</evidence>
<organism evidence="9 10">
    <name type="scientific">Carbonactinospora thermoautotrophica</name>
    <dbReference type="NCBI Taxonomy" id="1469144"/>
    <lineage>
        <taxon>Bacteria</taxon>
        <taxon>Bacillati</taxon>
        <taxon>Actinomycetota</taxon>
        <taxon>Actinomycetes</taxon>
        <taxon>Kitasatosporales</taxon>
        <taxon>Carbonactinosporaceae</taxon>
        <taxon>Carbonactinospora</taxon>
    </lineage>
</organism>
<dbReference type="Proteomes" id="UP000070188">
    <property type="component" value="Unassembled WGS sequence"/>
</dbReference>
<comment type="caution">
    <text evidence="9">The sequence shown here is derived from an EMBL/GenBank/DDBJ whole genome shotgun (WGS) entry which is preliminary data.</text>
</comment>
<feature type="transmembrane region" description="Helical" evidence="7">
    <location>
        <begin position="103"/>
        <end position="123"/>
    </location>
</feature>
<feature type="domain" description="ABC transmembrane type-1" evidence="8">
    <location>
        <begin position="99"/>
        <end position="455"/>
    </location>
</feature>
<dbReference type="GO" id="GO:0055085">
    <property type="term" value="P:transmembrane transport"/>
    <property type="evidence" value="ECO:0007669"/>
    <property type="project" value="InterPro"/>
</dbReference>
<name>A0A132MWS8_9ACTN</name>
<keyword evidence="2 7" id="KW-0813">Transport</keyword>
<evidence type="ECO:0000256" key="7">
    <source>
        <dbReference type="RuleBase" id="RU363032"/>
    </source>
</evidence>
<dbReference type="STRING" id="1469144.LI90_3336"/>
<comment type="subcellular location">
    <subcellularLocation>
        <location evidence="1 7">Cell membrane</location>
        <topology evidence="1 7">Multi-pass membrane protein</topology>
    </subcellularLocation>
</comment>
<feature type="transmembrane region" description="Helical" evidence="7">
    <location>
        <begin position="335"/>
        <end position="355"/>
    </location>
</feature>